<dbReference type="AlphaFoldDB" id="A0AAQ3PPD3"/>
<dbReference type="EMBL" id="CP144745">
    <property type="protein sequence ID" value="WVZ53124.1"/>
    <property type="molecule type" value="Genomic_DNA"/>
</dbReference>
<feature type="non-terminal residue" evidence="2">
    <location>
        <position position="1"/>
    </location>
</feature>
<evidence type="ECO:0000256" key="1">
    <source>
        <dbReference type="SAM" id="MobiDB-lite"/>
    </source>
</evidence>
<accession>A0AAQ3PPD3</accession>
<sequence>RVEVRTPFTSGPQATLPPTVTNQRQRGPVWRETLPLSNPSAAAKASGAASPRGLAVHSQPRRRRVALRPRSPAPPVRRSHPSPEGQGAAGSTAPEQLSKPTSTSQFARWQPVRPLAFCPSGPGRLAAQAASCKLHGDTTKAQGKDWG</sequence>
<feature type="region of interest" description="Disordered" evidence="1">
    <location>
        <begin position="1"/>
        <end position="147"/>
    </location>
</feature>
<gene>
    <name evidence="2" type="ORF">U9M48_004110</name>
</gene>
<feature type="compositionally biased region" description="Low complexity" evidence="1">
    <location>
        <begin position="40"/>
        <end position="50"/>
    </location>
</feature>
<feature type="compositionally biased region" description="Polar residues" evidence="1">
    <location>
        <begin position="7"/>
        <end position="25"/>
    </location>
</feature>
<reference evidence="2 3" key="1">
    <citation type="submission" date="2024-02" db="EMBL/GenBank/DDBJ databases">
        <title>High-quality chromosome-scale genome assembly of Pensacola bahiagrass (Paspalum notatum Flugge var. saurae).</title>
        <authorList>
            <person name="Vega J.M."/>
            <person name="Podio M."/>
            <person name="Orjuela J."/>
            <person name="Siena L.A."/>
            <person name="Pessino S.C."/>
            <person name="Combes M.C."/>
            <person name="Mariac C."/>
            <person name="Albertini E."/>
            <person name="Pupilli F."/>
            <person name="Ortiz J.P.A."/>
            <person name="Leblanc O."/>
        </authorList>
    </citation>
    <scope>NUCLEOTIDE SEQUENCE [LARGE SCALE GENOMIC DNA]</scope>
    <source>
        <strain evidence="2">R1</strain>
        <tissue evidence="2">Leaf</tissue>
    </source>
</reference>
<dbReference type="Proteomes" id="UP001341281">
    <property type="component" value="Chromosome 01"/>
</dbReference>
<evidence type="ECO:0000313" key="2">
    <source>
        <dbReference type="EMBL" id="WVZ53124.1"/>
    </source>
</evidence>
<keyword evidence="3" id="KW-1185">Reference proteome</keyword>
<name>A0AAQ3PPD3_PASNO</name>
<protein>
    <submittedName>
        <fullName evidence="2">Uncharacterized protein</fullName>
    </submittedName>
</protein>
<feature type="compositionally biased region" description="Polar residues" evidence="1">
    <location>
        <begin position="93"/>
        <end position="107"/>
    </location>
</feature>
<feature type="compositionally biased region" description="Basic and acidic residues" evidence="1">
    <location>
        <begin position="134"/>
        <end position="147"/>
    </location>
</feature>
<proteinExistence type="predicted"/>
<evidence type="ECO:0000313" key="3">
    <source>
        <dbReference type="Proteomes" id="UP001341281"/>
    </source>
</evidence>
<organism evidence="2 3">
    <name type="scientific">Paspalum notatum var. saurae</name>
    <dbReference type="NCBI Taxonomy" id="547442"/>
    <lineage>
        <taxon>Eukaryota</taxon>
        <taxon>Viridiplantae</taxon>
        <taxon>Streptophyta</taxon>
        <taxon>Embryophyta</taxon>
        <taxon>Tracheophyta</taxon>
        <taxon>Spermatophyta</taxon>
        <taxon>Magnoliopsida</taxon>
        <taxon>Liliopsida</taxon>
        <taxon>Poales</taxon>
        <taxon>Poaceae</taxon>
        <taxon>PACMAD clade</taxon>
        <taxon>Panicoideae</taxon>
        <taxon>Andropogonodae</taxon>
        <taxon>Paspaleae</taxon>
        <taxon>Paspalinae</taxon>
        <taxon>Paspalum</taxon>
    </lineage>
</organism>